<dbReference type="RefSeq" id="WP_062090631.1">
    <property type="nucleotide sequence ID" value="NZ_FCOK02000056.1"/>
</dbReference>
<dbReference type="Proteomes" id="UP000054683">
    <property type="component" value="Unassembled WGS sequence"/>
</dbReference>
<name>A0A168GYL6_9BURK</name>
<dbReference type="EMBL" id="FCOK02000056">
    <property type="protein sequence ID" value="SAP34800.1"/>
    <property type="molecule type" value="Genomic_DNA"/>
</dbReference>
<dbReference type="AlphaFoldDB" id="A0A168GYL6"/>
<accession>A0A168GYL6</accession>
<evidence type="ECO:0000313" key="1">
    <source>
        <dbReference type="EMBL" id="SAP34800.1"/>
    </source>
</evidence>
<gene>
    <name evidence="1" type="ORF">AWB69_06357</name>
</gene>
<organism evidence="1 2">
    <name type="scientific">Caballeronia udeis</name>
    <dbReference type="NCBI Taxonomy" id="1232866"/>
    <lineage>
        <taxon>Bacteria</taxon>
        <taxon>Pseudomonadati</taxon>
        <taxon>Pseudomonadota</taxon>
        <taxon>Betaproteobacteria</taxon>
        <taxon>Burkholderiales</taxon>
        <taxon>Burkholderiaceae</taxon>
        <taxon>Caballeronia</taxon>
    </lineage>
</organism>
<dbReference type="OrthoDB" id="2229810at2"/>
<protein>
    <submittedName>
        <fullName evidence="1">Uncharacterized protein</fullName>
    </submittedName>
</protein>
<dbReference type="Pfam" id="PF20212">
    <property type="entry name" value="DUF6572"/>
    <property type="match status" value="1"/>
</dbReference>
<reference evidence="1 2" key="1">
    <citation type="submission" date="2016-01" db="EMBL/GenBank/DDBJ databases">
        <authorList>
            <person name="McClelland M."/>
            <person name="Jain A."/>
            <person name="Saraogi P."/>
            <person name="Mendelson R."/>
            <person name="Westerman R."/>
            <person name="SanMiguel P."/>
            <person name="Csonka L."/>
        </authorList>
    </citation>
    <scope>NUCLEOTIDE SEQUENCE [LARGE SCALE GENOMIC DNA]</scope>
    <source>
        <strain evidence="1">LMG 27134</strain>
    </source>
</reference>
<evidence type="ECO:0000313" key="2">
    <source>
        <dbReference type="Proteomes" id="UP000054683"/>
    </source>
</evidence>
<sequence length="176" mass="19771">MSLLDVDTIDYVGVNILFKRVYVGIFDDLDWDDAATHFALLTKKIDRYTQYVRSGQLLTAYPQVRGYPVCIEYVAMRPMTRAAEVFWKTRETLIRATGFDVRCRTVDVRHALASDAADAGMKADSAAVAADTRLDSVVNALDLAMRPARDEKPREDIVHAGRRAVLVMRKKTSSGR</sequence>
<proteinExistence type="predicted"/>
<dbReference type="InterPro" id="IPR046702">
    <property type="entry name" value="DUF6572"/>
</dbReference>